<dbReference type="InterPro" id="IPR001128">
    <property type="entry name" value="Cyt_P450"/>
</dbReference>
<dbReference type="AlphaFoldDB" id="A0A8J9V0F0"/>
<dbReference type="SUPFAM" id="SSF48264">
    <property type="entry name" value="Cytochrome P450"/>
    <property type="match status" value="1"/>
</dbReference>
<keyword evidence="12 15" id="KW-0503">Monooxygenase</keyword>
<dbReference type="PANTHER" id="PTHR24291:SF189">
    <property type="entry name" value="CYTOCHROME P450 4C3-RELATED"/>
    <property type="match status" value="1"/>
</dbReference>
<dbReference type="PROSITE" id="PS00086">
    <property type="entry name" value="CYTOCHROME_P450"/>
    <property type="match status" value="1"/>
</dbReference>
<dbReference type="InterPro" id="IPR017972">
    <property type="entry name" value="Cyt_P450_CS"/>
</dbReference>
<dbReference type="PANTHER" id="PTHR24291">
    <property type="entry name" value="CYTOCHROME P450 FAMILY 4"/>
    <property type="match status" value="1"/>
</dbReference>
<comment type="cofactor">
    <cofactor evidence="1 14">
        <name>heme</name>
        <dbReference type="ChEBI" id="CHEBI:30413"/>
    </cofactor>
</comment>
<keyword evidence="18" id="KW-1185">Reference proteome</keyword>
<gene>
    <name evidence="17" type="ORF">BINO364_LOCUS14247</name>
</gene>
<evidence type="ECO:0000256" key="12">
    <source>
        <dbReference type="ARBA" id="ARBA00023033"/>
    </source>
</evidence>
<evidence type="ECO:0000256" key="11">
    <source>
        <dbReference type="ARBA" id="ARBA00023004"/>
    </source>
</evidence>
<evidence type="ECO:0000256" key="4">
    <source>
        <dbReference type="ARBA" id="ARBA00004406"/>
    </source>
</evidence>
<evidence type="ECO:0000313" key="18">
    <source>
        <dbReference type="Proteomes" id="UP000838878"/>
    </source>
</evidence>
<evidence type="ECO:0000256" key="14">
    <source>
        <dbReference type="PIRSR" id="PIRSR602401-1"/>
    </source>
</evidence>
<dbReference type="PRINTS" id="PR00463">
    <property type="entry name" value="EP450I"/>
</dbReference>
<evidence type="ECO:0000256" key="13">
    <source>
        <dbReference type="ARBA" id="ARBA00023136"/>
    </source>
</evidence>
<keyword evidence="11 14" id="KW-0408">Iron</keyword>
<dbReference type="EMBL" id="OV170228">
    <property type="protein sequence ID" value="CAH0729097.1"/>
    <property type="molecule type" value="Genomic_DNA"/>
</dbReference>
<dbReference type="GO" id="GO:0016705">
    <property type="term" value="F:oxidoreductase activity, acting on paired donors, with incorporation or reduction of molecular oxygen"/>
    <property type="evidence" value="ECO:0007669"/>
    <property type="project" value="InterPro"/>
</dbReference>
<feature type="non-terminal residue" evidence="17">
    <location>
        <position position="498"/>
    </location>
</feature>
<dbReference type="GO" id="GO:0004497">
    <property type="term" value="F:monooxygenase activity"/>
    <property type="evidence" value="ECO:0007669"/>
    <property type="project" value="UniProtKB-KW"/>
</dbReference>
<feature type="binding site" description="axial binding residue" evidence="14">
    <location>
        <position position="439"/>
    </location>
    <ligand>
        <name>heme</name>
        <dbReference type="ChEBI" id="CHEBI:30413"/>
    </ligand>
    <ligandPart>
        <name>Fe</name>
        <dbReference type="ChEBI" id="CHEBI:18248"/>
    </ligandPart>
</feature>
<feature type="chain" id="PRO_5035426956" description="Cytochrome P450" evidence="16">
    <location>
        <begin position="18"/>
        <end position="498"/>
    </location>
</feature>
<evidence type="ECO:0000256" key="10">
    <source>
        <dbReference type="ARBA" id="ARBA00023002"/>
    </source>
</evidence>
<evidence type="ECO:0000313" key="17">
    <source>
        <dbReference type="EMBL" id="CAH0729097.1"/>
    </source>
</evidence>
<dbReference type="Pfam" id="PF00067">
    <property type="entry name" value="p450"/>
    <property type="match status" value="1"/>
</dbReference>
<dbReference type="InterPro" id="IPR002401">
    <property type="entry name" value="Cyt_P450_E_grp-I"/>
</dbReference>
<evidence type="ECO:0000256" key="5">
    <source>
        <dbReference type="ARBA" id="ARBA00010617"/>
    </source>
</evidence>
<dbReference type="InterPro" id="IPR050196">
    <property type="entry name" value="Cytochrome_P450_Monoox"/>
</dbReference>
<feature type="signal peptide" evidence="16">
    <location>
        <begin position="1"/>
        <end position="17"/>
    </location>
</feature>
<evidence type="ECO:0000256" key="1">
    <source>
        <dbReference type="ARBA" id="ARBA00001971"/>
    </source>
</evidence>
<organism evidence="17 18">
    <name type="scientific">Brenthis ino</name>
    <name type="common">lesser marbled fritillary</name>
    <dbReference type="NCBI Taxonomy" id="405034"/>
    <lineage>
        <taxon>Eukaryota</taxon>
        <taxon>Metazoa</taxon>
        <taxon>Ecdysozoa</taxon>
        <taxon>Arthropoda</taxon>
        <taxon>Hexapoda</taxon>
        <taxon>Insecta</taxon>
        <taxon>Pterygota</taxon>
        <taxon>Neoptera</taxon>
        <taxon>Endopterygota</taxon>
        <taxon>Lepidoptera</taxon>
        <taxon>Glossata</taxon>
        <taxon>Ditrysia</taxon>
        <taxon>Papilionoidea</taxon>
        <taxon>Nymphalidae</taxon>
        <taxon>Heliconiinae</taxon>
        <taxon>Argynnini</taxon>
        <taxon>Brenthis</taxon>
    </lineage>
</organism>
<accession>A0A8J9V0F0</accession>
<evidence type="ECO:0000256" key="2">
    <source>
        <dbReference type="ARBA" id="ARBA00003690"/>
    </source>
</evidence>
<dbReference type="InterPro" id="IPR036396">
    <property type="entry name" value="Cyt_P450_sf"/>
</dbReference>
<dbReference type="GO" id="GO:0005789">
    <property type="term" value="C:endoplasmic reticulum membrane"/>
    <property type="evidence" value="ECO:0007669"/>
    <property type="project" value="UniProtKB-SubCell"/>
</dbReference>
<evidence type="ECO:0000256" key="15">
    <source>
        <dbReference type="RuleBase" id="RU000461"/>
    </source>
</evidence>
<evidence type="ECO:0008006" key="19">
    <source>
        <dbReference type="Google" id="ProtNLM"/>
    </source>
</evidence>
<dbReference type="Proteomes" id="UP000838878">
    <property type="component" value="Chromosome 8"/>
</dbReference>
<comment type="function">
    <text evidence="2">May be involved in the metabolism of insect hormones and in the breakdown of synthetic insecticides.</text>
</comment>
<keyword evidence="8" id="KW-0256">Endoplasmic reticulum</keyword>
<reference evidence="17" key="1">
    <citation type="submission" date="2021-12" db="EMBL/GenBank/DDBJ databases">
        <authorList>
            <person name="Martin H S."/>
        </authorList>
    </citation>
    <scope>NUCLEOTIDE SEQUENCE</scope>
</reference>
<dbReference type="GO" id="GO:0005506">
    <property type="term" value="F:iron ion binding"/>
    <property type="evidence" value="ECO:0007669"/>
    <property type="project" value="InterPro"/>
</dbReference>
<evidence type="ECO:0000256" key="3">
    <source>
        <dbReference type="ARBA" id="ARBA00004174"/>
    </source>
</evidence>
<dbReference type="Gene3D" id="1.10.630.10">
    <property type="entry name" value="Cytochrome P450"/>
    <property type="match status" value="1"/>
</dbReference>
<evidence type="ECO:0000256" key="16">
    <source>
        <dbReference type="SAM" id="SignalP"/>
    </source>
</evidence>
<keyword evidence="10 15" id="KW-0560">Oxidoreductase</keyword>
<keyword evidence="13" id="KW-0472">Membrane</keyword>
<dbReference type="OrthoDB" id="1470350at2759"/>
<keyword evidence="9" id="KW-0492">Microsome</keyword>
<keyword evidence="7 14" id="KW-0479">Metal-binding</keyword>
<comment type="subcellular location">
    <subcellularLocation>
        <location evidence="4">Endoplasmic reticulum membrane</location>
        <topology evidence="4">Peripheral membrane protein</topology>
    </subcellularLocation>
    <subcellularLocation>
        <location evidence="3">Microsome membrane</location>
        <topology evidence="3">Peripheral membrane protein</topology>
    </subcellularLocation>
</comment>
<evidence type="ECO:0000256" key="9">
    <source>
        <dbReference type="ARBA" id="ARBA00022848"/>
    </source>
</evidence>
<proteinExistence type="inferred from homology"/>
<keyword evidence="16" id="KW-0732">Signal</keyword>
<keyword evidence="6 14" id="KW-0349">Heme</keyword>
<evidence type="ECO:0000256" key="6">
    <source>
        <dbReference type="ARBA" id="ARBA00022617"/>
    </source>
</evidence>
<comment type="similarity">
    <text evidence="5 15">Belongs to the cytochrome P450 family.</text>
</comment>
<evidence type="ECO:0000256" key="7">
    <source>
        <dbReference type="ARBA" id="ARBA00022723"/>
    </source>
</evidence>
<name>A0A8J9V0F0_9NEOP</name>
<dbReference type="GO" id="GO:0020037">
    <property type="term" value="F:heme binding"/>
    <property type="evidence" value="ECO:0007669"/>
    <property type="project" value="InterPro"/>
</dbReference>
<sequence>MLQYILVLLVVVVVLTAQRIKTNKLRKLHEEIKTQFSYIPFIGHAHHFLGSSEDRMNRIKELAYQAYKNKHGIVNIWLGSTLYYGISDPDAAKLVLKYNLDKGPLGRLARHLIGNGSVFASVDTWRHRRRILRHATAQKHTKNFMEIFERNSNVIVQQLARVAGKGDFSCWDFVCSCSMDSACETIFGEYLSIQENSEHPFEQAFIEYFDNLSVRTLQFWLHNDAVYRWMPVYRKQVMARNIIHDFVTKLIQRRKKDLKCSQHENRNNKTESFVELLMKYSGGDNGYSDTELLEESLTLLLASTDTSTTAACFTLILLSQHRDLQEKVYKEIHSVVGDSGRITLNDINKLEYLDAVVKESMRLYPPVPIIVRYIDRDFKLPSGLQLCKGSETIVNIWGIHRNPQYWGEDAEEFKPERFLNATPQQLSAYMPFSYGTRNCAGYRQAMIFQKMILANVIHNYHIEPPSSYECENPLRVKFVLMMKHVHDYKLQMRSRVQN</sequence>
<dbReference type="PRINTS" id="PR00385">
    <property type="entry name" value="P450"/>
</dbReference>
<evidence type="ECO:0000256" key="8">
    <source>
        <dbReference type="ARBA" id="ARBA00022824"/>
    </source>
</evidence>
<protein>
    <recommendedName>
        <fullName evidence="19">Cytochrome P450</fullName>
    </recommendedName>
</protein>